<feature type="active site" evidence="3">
    <location>
        <position position="46"/>
    </location>
</feature>
<comment type="similarity">
    <text evidence="1">Belongs to the PhzF family.</text>
</comment>
<dbReference type="RefSeq" id="WP_172353571.1">
    <property type="nucleotide sequence ID" value="NZ_CP053661.1"/>
</dbReference>
<evidence type="ECO:0000313" key="5">
    <source>
        <dbReference type="Proteomes" id="UP000505210"/>
    </source>
</evidence>
<dbReference type="InterPro" id="IPR003719">
    <property type="entry name" value="Phenazine_PhzF-like"/>
</dbReference>
<organism evidence="4 5">
    <name type="scientific">Thermoleptolyngbya sichuanensis A183</name>
    <dbReference type="NCBI Taxonomy" id="2737172"/>
    <lineage>
        <taxon>Bacteria</taxon>
        <taxon>Bacillati</taxon>
        <taxon>Cyanobacteriota</taxon>
        <taxon>Cyanophyceae</taxon>
        <taxon>Oculatellales</taxon>
        <taxon>Oculatellaceae</taxon>
        <taxon>Thermoleptolyngbya</taxon>
        <taxon>Thermoleptolyngbya sichuanensis</taxon>
    </lineage>
</organism>
<gene>
    <name evidence="4" type="ORF">HPC62_02290</name>
</gene>
<protein>
    <submittedName>
        <fullName evidence="4">PhzF family phenazine biosynthesis protein</fullName>
    </submittedName>
</protein>
<dbReference type="Pfam" id="PF02567">
    <property type="entry name" value="PhzC-PhzF"/>
    <property type="match status" value="1"/>
</dbReference>
<dbReference type="GO" id="GO:0016853">
    <property type="term" value="F:isomerase activity"/>
    <property type="evidence" value="ECO:0007669"/>
    <property type="project" value="UniProtKB-KW"/>
</dbReference>
<dbReference type="PANTHER" id="PTHR13774">
    <property type="entry name" value="PHENAZINE BIOSYNTHESIS PROTEIN"/>
    <property type="match status" value="1"/>
</dbReference>
<sequence>MGFSIIQVDAFTAAPFAGNPAAVCVLPSPQPDEWMQAVAREMNLSETAFLLPEADGYQLRWFTPAVEVALCGHATLASAHVLWREGYLPAGAIARFHTLSGLLTATQQGDWIELDFPAKRCAPIDPPAGLLEALGLERGTGAIAVSKNQFDYLVEVTSPEIVRQLGPDFTRLRTLPVRGVIVTSRAEVDSEYDFISRFFAPGSGVDEDPVTGSAHCALAPYWGDRLSKDTFLAYQASARGGVVKARLAGDRVFLGGQAVTVLRGELI</sequence>
<evidence type="ECO:0000256" key="2">
    <source>
        <dbReference type="ARBA" id="ARBA00023235"/>
    </source>
</evidence>
<proteinExistence type="inferred from homology"/>
<dbReference type="SUPFAM" id="SSF54506">
    <property type="entry name" value="Diaminopimelate epimerase-like"/>
    <property type="match status" value="1"/>
</dbReference>
<evidence type="ECO:0000256" key="3">
    <source>
        <dbReference type="PIRSR" id="PIRSR016184-1"/>
    </source>
</evidence>
<keyword evidence="5" id="KW-1185">Reference proteome</keyword>
<keyword evidence="2" id="KW-0413">Isomerase</keyword>
<evidence type="ECO:0000313" key="4">
    <source>
        <dbReference type="EMBL" id="QKD81157.1"/>
    </source>
</evidence>
<name>A0A6M8B8U1_9CYAN</name>
<evidence type="ECO:0000256" key="1">
    <source>
        <dbReference type="ARBA" id="ARBA00008270"/>
    </source>
</evidence>
<dbReference type="Proteomes" id="UP000505210">
    <property type="component" value="Chromosome"/>
</dbReference>
<dbReference type="PANTHER" id="PTHR13774:SF17">
    <property type="entry name" value="PHENAZINE BIOSYNTHESIS-LIKE DOMAIN-CONTAINING PROTEIN"/>
    <property type="match status" value="1"/>
</dbReference>
<dbReference type="EMBL" id="CP053661">
    <property type="protein sequence ID" value="QKD81157.1"/>
    <property type="molecule type" value="Genomic_DNA"/>
</dbReference>
<dbReference type="NCBIfam" id="TIGR00654">
    <property type="entry name" value="PhzF_family"/>
    <property type="match status" value="1"/>
</dbReference>
<reference evidence="4 5" key="1">
    <citation type="submission" date="2020-05" db="EMBL/GenBank/DDBJ databases">
        <title>Complete genome sequence of of a novel Thermoleptolyngbya strain isolated from hot springs of Ganzi, Sichuan China.</title>
        <authorList>
            <person name="Tang J."/>
            <person name="Daroch M."/>
            <person name="Li L."/>
            <person name="Waleron K."/>
            <person name="Waleron M."/>
            <person name="Waleron M."/>
        </authorList>
    </citation>
    <scope>NUCLEOTIDE SEQUENCE [LARGE SCALE GENOMIC DNA]</scope>
    <source>
        <strain evidence="4 5">PKUAC-SCTA183</strain>
    </source>
</reference>
<dbReference type="KEGG" id="theu:HPC62_02290"/>
<dbReference type="AlphaFoldDB" id="A0A6M8B8U1"/>
<dbReference type="PIRSF" id="PIRSF016184">
    <property type="entry name" value="PhzC_PhzF"/>
    <property type="match status" value="1"/>
</dbReference>
<accession>A0A6M8B8U1</accession>
<dbReference type="Gene3D" id="3.10.310.10">
    <property type="entry name" value="Diaminopimelate Epimerase, Chain A, domain 1"/>
    <property type="match status" value="2"/>
</dbReference>
<dbReference type="GO" id="GO:0005737">
    <property type="term" value="C:cytoplasm"/>
    <property type="evidence" value="ECO:0007669"/>
    <property type="project" value="TreeGrafter"/>
</dbReference>